<name>A0A7W8D4X5_9GAMM</name>
<dbReference type="Pfam" id="PF13676">
    <property type="entry name" value="TIR_2"/>
    <property type="match status" value="1"/>
</dbReference>
<reference evidence="2 3" key="1">
    <citation type="submission" date="2020-08" db="EMBL/GenBank/DDBJ databases">
        <title>Genomic Encyclopedia of Type Strains, Phase IV (KMG-IV): sequencing the most valuable type-strain genomes for metagenomic binning, comparative biology and taxonomic classification.</title>
        <authorList>
            <person name="Goeker M."/>
        </authorList>
    </citation>
    <scope>NUCLEOTIDE SEQUENCE [LARGE SCALE GENOMIC DNA]</scope>
    <source>
        <strain evidence="2 3">DSM 24163</strain>
    </source>
</reference>
<dbReference type="GO" id="GO:0007165">
    <property type="term" value="P:signal transduction"/>
    <property type="evidence" value="ECO:0007669"/>
    <property type="project" value="InterPro"/>
</dbReference>
<sequence length="304" mass="34107">MRPLAQSLNEIGLTVWYDEYSLRPGDSLRRSIDKGLAQCSVGVVVLSPSFFIKEWPQRELDALYSSEIAERARIIPIWHDIDFKGVAAVSPLLADRLAINSSIGVKKIASKISALFPDRNKLSANELADLLDQAINFATYSAESHSVGVYHRFLSINAFKEDFGVVLDEKSKGLDLDEDFPDALSDELEQVKAKLKAKHQIPHGVYLTTDPPVRESELSWWRDFFSGWSSGTLTKQQSRTLAFELDLAEMDEFYVLLNVPNYRIAKEHRQLLEKAIVGIGAGYKTGYKGVERICRSLRVLGVDG</sequence>
<proteinExistence type="predicted"/>
<dbReference type="InterPro" id="IPR000157">
    <property type="entry name" value="TIR_dom"/>
</dbReference>
<dbReference type="SUPFAM" id="SSF52200">
    <property type="entry name" value="Toll/Interleukin receptor TIR domain"/>
    <property type="match status" value="1"/>
</dbReference>
<dbReference type="EMBL" id="JACHHP010000002">
    <property type="protein sequence ID" value="MBB5208003.1"/>
    <property type="molecule type" value="Genomic_DNA"/>
</dbReference>
<evidence type="ECO:0000313" key="3">
    <source>
        <dbReference type="Proteomes" id="UP000521199"/>
    </source>
</evidence>
<protein>
    <recommendedName>
        <fullName evidence="1">TIR domain-containing protein</fullName>
    </recommendedName>
</protein>
<gene>
    <name evidence="2" type="ORF">HNQ52_001532</name>
</gene>
<comment type="caution">
    <text evidence="2">The sequence shown here is derived from an EMBL/GenBank/DDBJ whole genome shotgun (WGS) entry which is preliminary data.</text>
</comment>
<dbReference type="Gene3D" id="3.40.50.10140">
    <property type="entry name" value="Toll/interleukin-1 receptor homology (TIR) domain"/>
    <property type="match status" value="1"/>
</dbReference>
<organism evidence="2 3">
    <name type="scientific">Chiayiivirga flava</name>
    <dbReference type="NCBI Taxonomy" id="659595"/>
    <lineage>
        <taxon>Bacteria</taxon>
        <taxon>Pseudomonadati</taxon>
        <taxon>Pseudomonadota</taxon>
        <taxon>Gammaproteobacteria</taxon>
        <taxon>Lysobacterales</taxon>
        <taxon>Lysobacteraceae</taxon>
        <taxon>Chiayiivirga</taxon>
    </lineage>
</organism>
<feature type="domain" description="TIR" evidence="1">
    <location>
        <begin position="1"/>
        <end position="116"/>
    </location>
</feature>
<evidence type="ECO:0000259" key="1">
    <source>
        <dbReference type="PROSITE" id="PS50104"/>
    </source>
</evidence>
<evidence type="ECO:0000313" key="2">
    <source>
        <dbReference type="EMBL" id="MBB5208003.1"/>
    </source>
</evidence>
<accession>A0A7W8D4X5</accession>
<dbReference type="PROSITE" id="PS50104">
    <property type="entry name" value="TIR"/>
    <property type="match status" value="1"/>
</dbReference>
<dbReference type="Proteomes" id="UP000521199">
    <property type="component" value="Unassembled WGS sequence"/>
</dbReference>
<dbReference type="AlphaFoldDB" id="A0A7W8D4X5"/>
<keyword evidence="3" id="KW-1185">Reference proteome</keyword>
<dbReference type="InterPro" id="IPR035897">
    <property type="entry name" value="Toll_tir_struct_dom_sf"/>
</dbReference>